<feature type="compositionally biased region" description="Low complexity" evidence="1">
    <location>
        <begin position="347"/>
        <end position="360"/>
    </location>
</feature>
<dbReference type="Gene3D" id="2.30.180.10">
    <property type="entry name" value="FAS1 domain"/>
    <property type="match status" value="2"/>
</dbReference>
<dbReference type="OrthoDB" id="286301at2759"/>
<dbReference type="InterPro" id="IPR000782">
    <property type="entry name" value="FAS1_domain"/>
</dbReference>
<dbReference type="PANTHER" id="PTHR10900:SF77">
    <property type="entry name" value="FI19380P1"/>
    <property type="match status" value="1"/>
</dbReference>
<dbReference type="PROSITE" id="PS50213">
    <property type="entry name" value="FAS1"/>
    <property type="match status" value="2"/>
</dbReference>
<dbReference type="Proteomes" id="UP000801428">
    <property type="component" value="Unassembled WGS sequence"/>
</dbReference>
<dbReference type="GO" id="GO:0000329">
    <property type="term" value="C:fungal-type vacuole membrane"/>
    <property type="evidence" value="ECO:0007669"/>
    <property type="project" value="TreeGrafter"/>
</dbReference>
<name>A0A9P4WAK4_CURKU</name>
<dbReference type="FunFam" id="2.30.180.10:FF:000032">
    <property type="entry name" value="Fasciclin domain-containing protein, putative"/>
    <property type="match status" value="1"/>
</dbReference>
<feature type="signal peptide" evidence="2">
    <location>
        <begin position="1"/>
        <end position="16"/>
    </location>
</feature>
<accession>A0A9P4WAK4</accession>
<evidence type="ECO:0000313" key="5">
    <source>
        <dbReference type="Proteomes" id="UP000801428"/>
    </source>
</evidence>
<dbReference type="SUPFAM" id="SSF82153">
    <property type="entry name" value="FAS1 domain"/>
    <property type="match status" value="2"/>
</dbReference>
<protein>
    <recommendedName>
        <fullName evidence="3">FAS1 domain-containing protein</fullName>
    </recommendedName>
</protein>
<feature type="domain" description="FAS1" evidence="3">
    <location>
        <begin position="22"/>
        <end position="171"/>
    </location>
</feature>
<reference evidence="4" key="1">
    <citation type="submission" date="2019-04" db="EMBL/GenBank/DDBJ databases">
        <title>Sequencing of skin fungus with MAO and IRED activity.</title>
        <authorList>
            <person name="Marsaioli A.J."/>
            <person name="Bonatto J.M.C."/>
            <person name="Reis Junior O."/>
        </authorList>
    </citation>
    <scope>NUCLEOTIDE SEQUENCE</scope>
    <source>
        <strain evidence="4">30M1</strain>
    </source>
</reference>
<dbReference type="SMART" id="SM00554">
    <property type="entry name" value="FAS1"/>
    <property type="match status" value="2"/>
</dbReference>
<dbReference type="PANTHER" id="PTHR10900">
    <property type="entry name" value="PERIOSTIN-RELATED"/>
    <property type="match status" value="1"/>
</dbReference>
<sequence length="388" mass="38919">MLSQLSLLAFAGAVLAQSNGSAPSLAQALNSSSELTSLSGVLALPGLGSLVQGLSSAQNITILAPSNEAFASVGNETLSALTSNEGLLTALLQYHVLNGSILSSAITNQSQFVPTLLTNELFTNVTGGQVVEAVASGSNVTFFSGLLSNSSVIQADVNFTGGVIHVIDRFLVLPEVVSDTLTTANLTGLRGALNATNLLDAVDTIPDVTIFAPSTEAFRDIGSALANATTEDIASILTYHVVNGTVGYSSGIENGTTLTTLNGQNLTITIGDEGRIFVNSARVTIADILVANGVVHVIDEVLNPGNATIADPSDEEGEGAFPGASAVSELPFTSGQPTPTTSINSEATSNAAPGASSSSSTAGAAAAMKTGSVGMGALLGAAAVYAFN</sequence>
<dbReference type="EMBL" id="SWKU01000012">
    <property type="protein sequence ID" value="KAF3002063.1"/>
    <property type="molecule type" value="Genomic_DNA"/>
</dbReference>
<dbReference type="GO" id="GO:0016236">
    <property type="term" value="P:macroautophagy"/>
    <property type="evidence" value="ECO:0007669"/>
    <property type="project" value="TreeGrafter"/>
</dbReference>
<feature type="region of interest" description="Disordered" evidence="1">
    <location>
        <begin position="308"/>
        <end position="360"/>
    </location>
</feature>
<organism evidence="4 5">
    <name type="scientific">Curvularia kusanoi</name>
    <name type="common">Cochliobolus kusanoi</name>
    <dbReference type="NCBI Taxonomy" id="90978"/>
    <lineage>
        <taxon>Eukaryota</taxon>
        <taxon>Fungi</taxon>
        <taxon>Dikarya</taxon>
        <taxon>Ascomycota</taxon>
        <taxon>Pezizomycotina</taxon>
        <taxon>Dothideomycetes</taxon>
        <taxon>Pleosporomycetidae</taxon>
        <taxon>Pleosporales</taxon>
        <taxon>Pleosporineae</taxon>
        <taxon>Pleosporaceae</taxon>
        <taxon>Curvularia</taxon>
    </lineage>
</organism>
<feature type="compositionally biased region" description="Polar residues" evidence="1">
    <location>
        <begin position="331"/>
        <end position="346"/>
    </location>
</feature>
<dbReference type="InterPro" id="IPR036378">
    <property type="entry name" value="FAS1_dom_sf"/>
</dbReference>
<proteinExistence type="predicted"/>
<evidence type="ECO:0000259" key="3">
    <source>
        <dbReference type="PROSITE" id="PS50213"/>
    </source>
</evidence>
<comment type="caution">
    <text evidence="4">The sequence shown here is derived from an EMBL/GenBank/DDBJ whole genome shotgun (WGS) entry which is preliminary data.</text>
</comment>
<dbReference type="Pfam" id="PF02469">
    <property type="entry name" value="Fasciclin"/>
    <property type="match status" value="2"/>
</dbReference>
<keyword evidence="5" id="KW-1185">Reference proteome</keyword>
<dbReference type="AlphaFoldDB" id="A0A9P4WAK4"/>
<evidence type="ECO:0000256" key="2">
    <source>
        <dbReference type="SAM" id="SignalP"/>
    </source>
</evidence>
<keyword evidence="2" id="KW-0732">Signal</keyword>
<evidence type="ECO:0000313" key="4">
    <source>
        <dbReference type="EMBL" id="KAF3002063.1"/>
    </source>
</evidence>
<feature type="domain" description="FAS1" evidence="3">
    <location>
        <begin position="173"/>
        <end position="302"/>
    </location>
</feature>
<evidence type="ECO:0000256" key="1">
    <source>
        <dbReference type="SAM" id="MobiDB-lite"/>
    </source>
</evidence>
<feature type="chain" id="PRO_5040119198" description="FAS1 domain-containing protein" evidence="2">
    <location>
        <begin position="17"/>
        <end position="388"/>
    </location>
</feature>
<dbReference type="InterPro" id="IPR050904">
    <property type="entry name" value="Adhesion/Biosynth-related"/>
</dbReference>
<gene>
    <name evidence="4" type="ORF">E8E13_009235</name>
</gene>